<dbReference type="STRING" id="888061.AXF15_12405"/>
<evidence type="ECO:0000256" key="5">
    <source>
        <dbReference type="ARBA" id="ARBA00022971"/>
    </source>
</evidence>
<dbReference type="GO" id="GO:0004252">
    <property type="term" value="F:serine-type endopeptidase activity"/>
    <property type="evidence" value="ECO:0007669"/>
    <property type="project" value="InterPro"/>
</dbReference>
<dbReference type="AlphaFoldDB" id="A0A0X8JS82"/>
<dbReference type="Pfam" id="PF10502">
    <property type="entry name" value="Peptidase_S26"/>
    <property type="match status" value="1"/>
</dbReference>
<dbReference type="InterPro" id="IPR036286">
    <property type="entry name" value="LexA/Signal_pep-like_sf"/>
</dbReference>
<evidence type="ECO:0000313" key="8">
    <source>
        <dbReference type="Proteomes" id="UP000063964"/>
    </source>
</evidence>
<evidence type="ECO:0000256" key="1">
    <source>
        <dbReference type="ARBA" id="ARBA00004418"/>
    </source>
</evidence>
<feature type="domain" description="Peptidase S26" evidence="6">
    <location>
        <begin position="13"/>
        <end position="149"/>
    </location>
</feature>
<protein>
    <recommendedName>
        <fullName evidence="6">Peptidase S26 domain-containing protein</fullName>
    </recommendedName>
</protein>
<dbReference type="GO" id="GO:0042597">
    <property type="term" value="C:periplasmic space"/>
    <property type="evidence" value="ECO:0007669"/>
    <property type="project" value="UniProtKB-SubCell"/>
</dbReference>
<proteinExistence type="inferred from homology"/>
<keyword evidence="8" id="KW-1185">Reference proteome</keyword>
<evidence type="ECO:0000313" key="7">
    <source>
        <dbReference type="EMBL" id="AMD93822.1"/>
    </source>
</evidence>
<dbReference type="NCBIfam" id="TIGR02771">
    <property type="entry name" value="TraF_Ti"/>
    <property type="match status" value="1"/>
</dbReference>
<dbReference type="InterPro" id="IPR019533">
    <property type="entry name" value="Peptidase_S26"/>
</dbReference>
<dbReference type="Proteomes" id="UP000063964">
    <property type="component" value="Chromosome"/>
</dbReference>
<accession>A0A0X8JS82</accession>
<dbReference type="Gene3D" id="2.10.109.10">
    <property type="entry name" value="Umud Fragment, subunit A"/>
    <property type="match status" value="1"/>
</dbReference>
<dbReference type="SUPFAM" id="SSF51306">
    <property type="entry name" value="LexA/Signal peptidase"/>
    <property type="match status" value="1"/>
</dbReference>
<name>A0A0X8JS82_9BACT</name>
<keyword evidence="4" id="KW-0574">Periplasm</keyword>
<gene>
    <name evidence="7" type="ORF">AXF15_12405</name>
</gene>
<evidence type="ECO:0000256" key="2">
    <source>
        <dbReference type="ARBA" id="ARBA00005849"/>
    </source>
</evidence>
<evidence type="ECO:0000256" key="4">
    <source>
        <dbReference type="ARBA" id="ARBA00022764"/>
    </source>
</evidence>
<keyword evidence="3" id="KW-0732">Signal</keyword>
<comment type="subcellular location">
    <subcellularLocation>
        <location evidence="1">Periplasm</location>
    </subcellularLocation>
</comment>
<dbReference type="OrthoDB" id="5360818at2"/>
<reference evidence="8" key="1">
    <citation type="submission" date="2016-02" db="EMBL/GenBank/DDBJ databases">
        <authorList>
            <person name="Holder M.E."/>
            <person name="Ajami N.J."/>
            <person name="Petrosino J.F."/>
        </authorList>
    </citation>
    <scope>NUCLEOTIDE SEQUENCE [LARGE SCALE GENOMIC DNA]</scope>
    <source>
        <strain evidence="8">DSM 12838</strain>
    </source>
</reference>
<dbReference type="KEGG" id="doa:AXF15_12405"/>
<dbReference type="RefSeq" id="WP_066608096.1">
    <property type="nucleotide sequence ID" value="NZ_CP014230.1"/>
</dbReference>
<dbReference type="EMBL" id="CP014230">
    <property type="protein sequence ID" value="AMD93822.1"/>
    <property type="molecule type" value="Genomic_DNA"/>
</dbReference>
<comment type="similarity">
    <text evidence="2">Belongs to the peptidase S26C family.</text>
</comment>
<evidence type="ECO:0000256" key="3">
    <source>
        <dbReference type="ARBA" id="ARBA00022729"/>
    </source>
</evidence>
<evidence type="ECO:0000259" key="6">
    <source>
        <dbReference type="Pfam" id="PF10502"/>
    </source>
</evidence>
<dbReference type="InterPro" id="IPR014139">
    <property type="entry name" value="Peptidase_S26C_TraF"/>
</dbReference>
<keyword evidence="5" id="KW-0184">Conjugation</keyword>
<sequence>MLVVPACLAAAFLMGLRVNMTPSLPRGLYIMSGDAPARGDTVGFCLTGAFAGLGGQRGYLAPGGCASGLRPLLKVLAGVPGDRVAVENGTVCINGVAWPHGIRKLDSSGRPVPSCLESTTIPAGSALVLSPHEGSFDGRYFGLVPFDSLQKVNPVFLLEVRNEEGQGVSEGRGCGGRTSAHGKP</sequence>
<dbReference type="GO" id="GO:0006465">
    <property type="term" value="P:signal peptide processing"/>
    <property type="evidence" value="ECO:0007669"/>
    <property type="project" value="InterPro"/>
</dbReference>
<organism evidence="7 8">
    <name type="scientific">Desulfomicrobium orale DSM 12838</name>
    <dbReference type="NCBI Taxonomy" id="888061"/>
    <lineage>
        <taxon>Bacteria</taxon>
        <taxon>Pseudomonadati</taxon>
        <taxon>Thermodesulfobacteriota</taxon>
        <taxon>Desulfovibrionia</taxon>
        <taxon>Desulfovibrionales</taxon>
        <taxon>Desulfomicrobiaceae</taxon>
        <taxon>Desulfomicrobium</taxon>
    </lineage>
</organism>